<evidence type="ECO:0000256" key="5">
    <source>
        <dbReference type="ARBA" id="ARBA00024335"/>
    </source>
</evidence>
<feature type="region of interest" description="Disordered" evidence="7">
    <location>
        <begin position="1"/>
        <end position="25"/>
    </location>
</feature>
<evidence type="ECO:0000256" key="3">
    <source>
        <dbReference type="ARBA" id="ARBA00022490"/>
    </source>
</evidence>
<feature type="region of interest" description="Disordered" evidence="7">
    <location>
        <begin position="239"/>
        <end position="283"/>
    </location>
</feature>
<comment type="similarity">
    <text evidence="5">Belongs to the SctL stator family.</text>
</comment>
<dbReference type="InterPro" id="IPR012842">
    <property type="entry name" value="T3SS_SctL/SctL2"/>
</dbReference>
<feature type="compositionally biased region" description="Low complexity" evidence="7">
    <location>
        <begin position="265"/>
        <end position="274"/>
    </location>
</feature>
<comment type="caution">
    <text evidence="9">The sequence shown here is derived from an EMBL/GenBank/DDBJ whole genome shotgun (WGS) entry which is preliminary data.</text>
</comment>
<evidence type="ECO:0000313" key="9">
    <source>
        <dbReference type="EMBL" id="RXV65756.1"/>
    </source>
</evidence>
<accession>A0A4Q2A8H8</accession>
<proteinExistence type="inferred from homology"/>
<name>A0A4Q2A8H8_9BURK</name>
<protein>
    <recommendedName>
        <fullName evidence="6">Type 3 secretion system stator protein</fullName>
    </recommendedName>
</protein>
<keyword evidence="3" id="KW-0963">Cytoplasm</keyword>
<dbReference type="Pfam" id="PF02108">
    <property type="entry name" value="FliH"/>
    <property type="match status" value="1"/>
</dbReference>
<keyword evidence="2" id="KW-0813">Transport</keyword>
<dbReference type="NCBIfam" id="TIGR02499">
    <property type="entry name" value="HrpE_YscL_not"/>
    <property type="match status" value="1"/>
</dbReference>
<evidence type="ECO:0000259" key="8">
    <source>
        <dbReference type="Pfam" id="PF02108"/>
    </source>
</evidence>
<comment type="subcellular location">
    <subcellularLocation>
        <location evidence="1">Cytoplasm</location>
    </subcellularLocation>
</comment>
<dbReference type="RefSeq" id="WP_129518187.1">
    <property type="nucleotide sequence ID" value="NZ_QWEX01000003.1"/>
</dbReference>
<feature type="compositionally biased region" description="Acidic residues" evidence="7">
    <location>
        <begin position="245"/>
        <end position="258"/>
    </location>
</feature>
<feature type="domain" description="Flagellar assembly protein FliH/Type III secretion system HrpE" evidence="8">
    <location>
        <begin position="115"/>
        <end position="227"/>
    </location>
</feature>
<dbReference type="GO" id="GO:0030254">
    <property type="term" value="P:protein secretion by the type III secretion system"/>
    <property type="evidence" value="ECO:0007669"/>
    <property type="project" value="InterPro"/>
</dbReference>
<dbReference type="Proteomes" id="UP000289650">
    <property type="component" value="Unassembled WGS sequence"/>
</dbReference>
<dbReference type="OrthoDB" id="6008834at2"/>
<dbReference type="EMBL" id="QWEX01000003">
    <property type="protein sequence ID" value="RXV65756.1"/>
    <property type="molecule type" value="Genomic_DNA"/>
</dbReference>
<evidence type="ECO:0000313" key="10">
    <source>
        <dbReference type="Proteomes" id="UP000289650"/>
    </source>
</evidence>
<sequence>MVIWLSKPRQADSSADDPRPRFGAHGDILPREVFGTLVDIETAYRQAGQDARAELDAAREEARRIVAAGRADADALLDAARAEFASAAQRGFEEGSARGAADWLVNVAQAGSDARAAQDRMRGRMAEIVAVAVEQIVRSEGTSALFERALSAVDRIVEGSTCLRVAVHPDDLDDARAAFDGLASRWRDLGRPLPVTVSADRRLARGSCLCESDVGLIDASVSTQLRTMRAAIARALKESVQESGSADDEQMVVNDDDAPSDRIDAAATAASGDAQAEEADTWL</sequence>
<dbReference type="InterPro" id="IPR018035">
    <property type="entry name" value="Flagellar_FliH/T3SS_HrpE"/>
</dbReference>
<dbReference type="InterPro" id="IPR051472">
    <property type="entry name" value="T3SS_Stator/FliH"/>
</dbReference>
<gene>
    <name evidence="9" type="ORF">D1006_37715</name>
</gene>
<evidence type="ECO:0000256" key="7">
    <source>
        <dbReference type="SAM" id="MobiDB-lite"/>
    </source>
</evidence>
<dbReference type="GO" id="GO:0005829">
    <property type="term" value="C:cytosol"/>
    <property type="evidence" value="ECO:0007669"/>
    <property type="project" value="TreeGrafter"/>
</dbReference>
<dbReference type="AlphaFoldDB" id="A0A4Q2A8H8"/>
<organism evidence="9 10">
    <name type="scientific">Burkholderia stabilis</name>
    <dbReference type="NCBI Taxonomy" id="95485"/>
    <lineage>
        <taxon>Bacteria</taxon>
        <taxon>Pseudomonadati</taxon>
        <taxon>Pseudomonadota</taxon>
        <taxon>Betaproteobacteria</taxon>
        <taxon>Burkholderiales</taxon>
        <taxon>Burkholderiaceae</taxon>
        <taxon>Burkholderia</taxon>
        <taxon>Burkholderia cepacia complex</taxon>
    </lineage>
</organism>
<dbReference type="PANTHER" id="PTHR34982:SF4">
    <property type="entry name" value="TYPE 3 SECRETION SYSTEM STATOR PROTEIN"/>
    <property type="match status" value="1"/>
</dbReference>
<evidence type="ECO:0000256" key="6">
    <source>
        <dbReference type="ARBA" id="ARBA00040494"/>
    </source>
</evidence>
<evidence type="ECO:0000256" key="1">
    <source>
        <dbReference type="ARBA" id="ARBA00004496"/>
    </source>
</evidence>
<keyword evidence="4" id="KW-0653">Protein transport</keyword>
<evidence type="ECO:0000256" key="2">
    <source>
        <dbReference type="ARBA" id="ARBA00022448"/>
    </source>
</evidence>
<evidence type="ECO:0000256" key="4">
    <source>
        <dbReference type="ARBA" id="ARBA00022927"/>
    </source>
</evidence>
<reference evidence="9 10" key="1">
    <citation type="submission" date="2018-08" db="EMBL/GenBank/DDBJ databases">
        <title>Mountain-cultivated ginseng endophyte, Burkholderia stabilis and its activity against ginseng root rot disease.</title>
        <authorList>
            <person name="Tapan Kumar M."/>
            <person name="Bae H."/>
            <person name="Shanmugam G."/>
            <person name="Jeon J."/>
        </authorList>
    </citation>
    <scope>NUCLEOTIDE SEQUENCE [LARGE SCALE GENOMIC DNA]</scope>
    <source>
        <strain evidence="9 10">EB159</strain>
    </source>
</reference>
<dbReference type="PANTHER" id="PTHR34982">
    <property type="entry name" value="YOP PROTEINS TRANSLOCATION PROTEIN L"/>
    <property type="match status" value="1"/>
</dbReference>